<evidence type="ECO:0000256" key="1">
    <source>
        <dbReference type="ARBA" id="ARBA00022729"/>
    </source>
</evidence>
<accession>A0A1Q9CKM0</accession>
<keyword evidence="5" id="KW-0472">Membrane</keyword>
<comment type="caution">
    <text evidence="6">The sequence shown here is derived from an EMBL/GenBank/DDBJ whole genome shotgun (WGS) entry which is preliminary data.</text>
</comment>
<name>A0A1Q9CKM0_SYMMI</name>
<dbReference type="OrthoDB" id="10022113at2759"/>
<protein>
    <submittedName>
        <fullName evidence="6">Uncharacterized protein</fullName>
    </submittedName>
</protein>
<keyword evidence="3" id="KW-0325">Glycoprotein</keyword>
<dbReference type="InterPro" id="IPR013519">
    <property type="entry name" value="Int_alpha_beta-p"/>
</dbReference>
<keyword evidence="7" id="KW-1185">Reference proteome</keyword>
<keyword evidence="1" id="KW-0732">Signal</keyword>
<feature type="compositionally biased region" description="Polar residues" evidence="4">
    <location>
        <begin position="619"/>
        <end position="644"/>
    </location>
</feature>
<dbReference type="Gene3D" id="2.130.10.130">
    <property type="entry name" value="Integrin alpha, N-terminal"/>
    <property type="match status" value="2"/>
</dbReference>
<evidence type="ECO:0000256" key="2">
    <source>
        <dbReference type="ARBA" id="ARBA00022737"/>
    </source>
</evidence>
<dbReference type="EMBL" id="LSRX01001115">
    <property type="protein sequence ID" value="OLP83456.1"/>
    <property type="molecule type" value="Genomic_DNA"/>
</dbReference>
<organism evidence="6 7">
    <name type="scientific">Symbiodinium microadriaticum</name>
    <name type="common">Dinoflagellate</name>
    <name type="synonym">Zooxanthella microadriatica</name>
    <dbReference type="NCBI Taxonomy" id="2951"/>
    <lineage>
        <taxon>Eukaryota</taxon>
        <taxon>Sar</taxon>
        <taxon>Alveolata</taxon>
        <taxon>Dinophyceae</taxon>
        <taxon>Suessiales</taxon>
        <taxon>Symbiodiniaceae</taxon>
        <taxon>Symbiodinium</taxon>
    </lineage>
</organism>
<reference evidence="6 7" key="1">
    <citation type="submission" date="2016-02" db="EMBL/GenBank/DDBJ databases">
        <title>Genome analysis of coral dinoflagellate symbionts highlights evolutionary adaptations to a symbiotic lifestyle.</title>
        <authorList>
            <person name="Aranda M."/>
            <person name="Li Y."/>
            <person name="Liew Y.J."/>
            <person name="Baumgarten S."/>
            <person name="Simakov O."/>
            <person name="Wilson M."/>
            <person name="Piel J."/>
            <person name="Ashoor H."/>
            <person name="Bougouffa S."/>
            <person name="Bajic V.B."/>
            <person name="Ryu T."/>
            <person name="Ravasi T."/>
            <person name="Bayer T."/>
            <person name="Micklem G."/>
            <person name="Kim H."/>
            <person name="Bhak J."/>
            <person name="Lajeunesse T.C."/>
            <person name="Voolstra C.R."/>
        </authorList>
    </citation>
    <scope>NUCLEOTIDE SEQUENCE [LARGE SCALE GENOMIC DNA]</scope>
    <source>
        <strain evidence="6 7">CCMP2467</strain>
    </source>
</reference>
<dbReference type="InterPro" id="IPR013517">
    <property type="entry name" value="FG-GAP"/>
</dbReference>
<evidence type="ECO:0000256" key="3">
    <source>
        <dbReference type="ARBA" id="ARBA00023180"/>
    </source>
</evidence>
<evidence type="ECO:0000313" key="6">
    <source>
        <dbReference type="EMBL" id="OLP83456.1"/>
    </source>
</evidence>
<evidence type="ECO:0000256" key="5">
    <source>
        <dbReference type="SAM" id="Phobius"/>
    </source>
</evidence>
<keyword evidence="2" id="KW-0677">Repeat</keyword>
<feature type="transmembrane region" description="Helical" evidence="5">
    <location>
        <begin position="658"/>
        <end position="681"/>
    </location>
</feature>
<evidence type="ECO:0000256" key="4">
    <source>
        <dbReference type="SAM" id="MobiDB-lite"/>
    </source>
</evidence>
<dbReference type="SMART" id="SM00191">
    <property type="entry name" value="Int_alpha"/>
    <property type="match status" value="3"/>
</dbReference>
<dbReference type="Pfam" id="PF01839">
    <property type="entry name" value="FG-GAP"/>
    <property type="match status" value="1"/>
</dbReference>
<dbReference type="AlphaFoldDB" id="A0A1Q9CKM0"/>
<sequence length="705" mass="72265">MVALLCSSAAFSTKRAKAYEQLPPAATAAMTVARVIQLVGIVMAGVASATDYPATWALADHGTVPAATVYAMTDSSNDAQLPGTMSSGDVNGDGINDFAYEFPAGTFNVHFGGISADLDLDSNSYTGSNGFSIVTGQTGHIWGTIAGDVNQDGFNDVLFFHEASTSVKIVFGKASGWSAYYNVASMTWDGTDGRELTYTGDSDLADSSYGGSQPQILSGFDINNDGIDDIAVVSGGISNSGRVSIFFGKSTWSASVDGSTDFDGTSTGFSFVDAANTMLGRGLTVGDFNGDGIDDVVASSRSQQPFSGTGCIYVLYGGGTYSASIADIYAHVDGTTGFRLCGPADNTYIGDYFVTSTDFNGDGISDLLFAGRGSQAGMYLLFGKASFAASLTLPLASGEGVSFTGFSTQAALMKIANLGKFNDDQYEDMAFEDGSSLYVVFGSAIPGDTIDVTALSGNDGFKVTDGGGGTFALPFYSPIDMTGDGSTDVALFISTLQIPSFVTVNSPYAIVGNGPAGGASNNAATSTTSSSVSSSATTSSSTETSSSTFTRTSSISSTSSSMTFSSTSFVETSSSTFTRTSSSSSTSKSITFSSTSSSSSQSTFSTSQTTTSHSPPAADSNSSLETGDEATTTTEVASGEQQTDPLDDDDSGVSGLEVLLIVMTVLIMIGCGVVVVSCWIVRHRGKKAEVTQEVETANAAEAVSV</sequence>
<dbReference type="Proteomes" id="UP000186817">
    <property type="component" value="Unassembled WGS sequence"/>
</dbReference>
<feature type="compositionally biased region" description="Low complexity" evidence="4">
    <location>
        <begin position="576"/>
        <end position="612"/>
    </location>
</feature>
<dbReference type="InterPro" id="IPR028994">
    <property type="entry name" value="Integrin_alpha_N"/>
</dbReference>
<keyword evidence="5" id="KW-1133">Transmembrane helix</keyword>
<dbReference type="OMA" id="IQANENK"/>
<gene>
    <name evidence="6" type="ORF">AK812_SmicGene35788</name>
</gene>
<dbReference type="SUPFAM" id="SSF69318">
    <property type="entry name" value="Integrin alpha N-terminal domain"/>
    <property type="match status" value="1"/>
</dbReference>
<keyword evidence="5" id="KW-0812">Transmembrane</keyword>
<proteinExistence type="predicted"/>
<feature type="region of interest" description="Disordered" evidence="4">
    <location>
        <begin position="518"/>
        <end position="562"/>
    </location>
</feature>
<feature type="region of interest" description="Disordered" evidence="4">
    <location>
        <begin position="576"/>
        <end position="650"/>
    </location>
</feature>
<evidence type="ECO:0000313" key="7">
    <source>
        <dbReference type="Proteomes" id="UP000186817"/>
    </source>
</evidence>